<dbReference type="Gene3D" id="3.40.1570.10">
    <property type="entry name" value="HemS/ChuS/ChuX like domains"/>
    <property type="match status" value="1"/>
</dbReference>
<organism evidence="1 2">
    <name type="scientific">Snodgrassella alvi</name>
    <dbReference type="NCBI Taxonomy" id="1196083"/>
    <lineage>
        <taxon>Bacteria</taxon>
        <taxon>Pseudomonadati</taxon>
        <taxon>Pseudomonadota</taxon>
        <taxon>Betaproteobacteria</taxon>
        <taxon>Neisseriales</taxon>
        <taxon>Neisseriaceae</taxon>
        <taxon>Snodgrassella</taxon>
    </lineage>
</organism>
<evidence type="ECO:0000313" key="2">
    <source>
        <dbReference type="Proteomes" id="UP000230202"/>
    </source>
</evidence>
<proteinExistence type="predicted"/>
<reference evidence="1" key="1">
    <citation type="journal article" date="2017" name="MBio">
        <title>Type VI secretion-mediated competition in the bee gut microbiome.</title>
        <authorList>
            <person name="Steele M.I."/>
            <person name="Kwong W.K."/>
            <person name="Powell J.E."/>
            <person name="Whiteley M."/>
            <person name="Moran N.A."/>
        </authorList>
    </citation>
    <scope>NUCLEOTIDE SEQUENCE [LARGE SCALE GENOMIC DNA]</scope>
    <source>
        <strain evidence="1">WkB273</strain>
    </source>
</reference>
<dbReference type="RefSeq" id="WP_100151870.1">
    <property type="nucleotide sequence ID" value="NZ_MEIL01000023.1"/>
</dbReference>
<dbReference type="SUPFAM" id="SSF144064">
    <property type="entry name" value="Heme iron utilization protein-like"/>
    <property type="match status" value="1"/>
</dbReference>
<dbReference type="NCBIfam" id="TIGR04108">
    <property type="entry name" value="HutX"/>
    <property type="match status" value="1"/>
</dbReference>
<name>A0A2N9X7T1_9NEIS</name>
<dbReference type="InterPro" id="IPR010413">
    <property type="entry name" value="HutX-like"/>
</dbReference>
<dbReference type="CDD" id="cd16829">
    <property type="entry name" value="ChuX_HutX-like"/>
    <property type="match status" value="1"/>
</dbReference>
<dbReference type="Proteomes" id="UP000230202">
    <property type="component" value="Unassembled WGS sequence"/>
</dbReference>
<dbReference type="Pfam" id="PF06228">
    <property type="entry name" value="ChuX_HutX"/>
    <property type="match status" value="1"/>
</dbReference>
<sequence>MTKHPENNNLQLHMRSNPEGTLEQIAQQYQVTLAEVIKAIPDVVIIAGSHFDAVWQDVQSWGEITFLVHTADIIAEFSGLLPAGKYGAGYFNLQHQQGFSGHIRAENCAQIAFVERSFMQMATASIIFLNQHGDAMFKIFVGRDEQRQLKAEQLTKFRSLAQRFATTQEQ</sequence>
<protein>
    <submittedName>
        <fullName evidence="1">Heme utilization carrier protein</fullName>
    </submittedName>
</protein>
<dbReference type="PIRSF" id="PIRSF030840">
    <property type="entry name" value="DUF1008"/>
    <property type="match status" value="1"/>
</dbReference>
<dbReference type="EMBL" id="MEIL01000023">
    <property type="protein sequence ID" value="PIT39940.1"/>
    <property type="molecule type" value="Genomic_DNA"/>
</dbReference>
<evidence type="ECO:0000313" key="1">
    <source>
        <dbReference type="EMBL" id="PIT39940.1"/>
    </source>
</evidence>
<gene>
    <name evidence="1" type="ORF">BHC54_04055</name>
</gene>
<dbReference type="InterPro" id="IPR053733">
    <property type="entry name" value="Heme_Transport_Util_sf"/>
</dbReference>
<dbReference type="AlphaFoldDB" id="A0A2N9X7T1"/>
<comment type="caution">
    <text evidence="1">The sequence shown here is derived from an EMBL/GenBank/DDBJ whole genome shotgun (WGS) entry which is preliminary data.</text>
</comment>
<accession>A0A2N9X7T1</accession>
<keyword evidence="2" id="KW-1185">Reference proteome</keyword>